<dbReference type="SUPFAM" id="SSF48452">
    <property type="entry name" value="TPR-like"/>
    <property type="match status" value="1"/>
</dbReference>
<dbReference type="SUPFAM" id="SSF46894">
    <property type="entry name" value="C-terminal effector domain of the bipartite response regulators"/>
    <property type="match status" value="1"/>
</dbReference>
<proteinExistence type="predicted"/>
<dbReference type="InterPro" id="IPR016032">
    <property type="entry name" value="Sig_transdc_resp-reg_C-effctor"/>
</dbReference>
<organism evidence="4 5">
    <name type="scientific">Pseudonocardia yuanmonensis</name>
    <dbReference type="NCBI Taxonomy" id="1095914"/>
    <lineage>
        <taxon>Bacteria</taxon>
        <taxon>Bacillati</taxon>
        <taxon>Actinomycetota</taxon>
        <taxon>Actinomycetes</taxon>
        <taxon>Pseudonocardiales</taxon>
        <taxon>Pseudonocardiaceae</taxon>
        <taxon>Pseudonocardia</taxon>
    </lineage>
</organism>
<dbReference type="SMART" id="SM00421">
    <property type="entry name" value="HTH_LUXR"/>
    <property type="match status" value="1"/>
</dbReference>
<dbReference type="InterPro" id="IPR036388">
    <property type="entry name" value="WH-like_DNA-bd_sf"/>
</dbReference>
<accession>A0ABP8WA79</accession>
<dbReference type="Pfam" id="PF13191">
    <property type="entry name" value="AAA_16"/>
    <property type="match status" value="1"/>
</dbReference>
<evidence type="ECO:0000256" key="1">
    <source>
        <dbReference type="ARBA" id="ARBA00022741"/>
    </source>
</evidence>
<evidence type="ECO:0000256" key="2">
    <source>
        <dbReference type="ARBA" id="ARBA00022840"/>
    </source>
</evidence>
<dbReference type="EMBL" id="BAABIC010000006">
    <property type="protein sequence ID" value="GAA4685281.1"/>
    <property type="molecule type" value="Genomic_DNA"/>
</dbReference>
<dbReference type="Gene3D" id="1.10.10.10">
    <property type="entry name" value="Winged helix-like DNA-binding domain superfamily/Winged helix DNA-binding domain"/>
    <property type="match status" value="1"/>
</dbReference>
<protein>
    <submittedName>
        <fullName evidence="4">LuxR family transcriptional regulator</fullName>
    </submittedName>
</protein>
<gene>
    <name evidence="4" type="ORF">GCM10023215_20440</name>
</gene>
<evidence type="ECO:0000313" key="5">
    <source>
        <dbReference type="Proteomes" id="UP001500325"/>
    </source>
</evidence>
<feature type="domain" description="HTH luxR-type" evidence="3">
    <location>
        <begin position="944"/>
        <end position="1009"/>
    </location>
</feature>
<name>A0ABP8WA79_9PSEU</name>
<dbReference type="InterPro" id="IPR041664">
    <property type="entry name" value="AAA_16"/>
</dbReference>
<dbReference type="PROSITE" id="PS50043">
    <property type="entry name" value="HTH_LUXR_2"/>
    <property type="match status" value="1"/>
</dbReference>
<dbReference type="PRINTS" id="PR00038">
    <property type="entry name" value="HTHLUXR"/>
</dbReference>
<dbReference type="PANTHER" id="PTHR16305">
    <property type="entry name" value="TESTICULAR SOLUBLE ADENYLYL CYCLASE"/>
    <property type="match status" value="1"/>
</dbReference>
<dbReference type="InterPro" id="IPR027417">
    <property type="entry name" value="P-loop_NTPase"/>
</dbReference>
<sequence length="1017" mass="107658">MTAPARPPLIGRTDELRSLGEMFEAARAGTPGVALVCGEAGVGKSRLVAELAALAGRSGAVVLAGAAVDVGESPPLLPLTLAVRALAREPAGKAVVEPWRGELEALGLLPPSPGGAPQVVPHPLDAAGRVLLGLAADRPVLLVVEDVQWADRATRDLLSYLTAIMMDARLLVVVTHREGGGSPGLDELGLGGLRRHPRVRAVPLGPLDRPGIAELVTREPLPATEVEDPVELVWQRSRGNAFIAEETVRALRDRDPMAVSGTLRDLVLGRVRALPEDARTVVRALSVAEGPVSHELAQLVTGLPPDRLLTAVRYVVEEGSVVLDGPGAEGGDDGYRLRHGLAVDVVAADLLPAERRDLHRRYAAALAELTAGADRSAVAALLAHHWDRAGDDARALTAAADAASAAERVHGYADAYRHWRRVADLVAGRSAPARPRPERPPEPVVTVGLDRPASLERAAEAAHLAGEHDAAVSVLQERIGLTDPADPRRATLVARLGDYLLAAGRGVEAEGAYREALRLGGEAHVGLLAGHAEALQAAGRFADARAEATRALEAARRSGSLDEQARVLVTLGFSLAYLEDTQAGAAALAEGLRVAEASGSPAVLGSAYHRRAELLSGPLNALSEGIDLALAGAERLTELGLGRTHGVRLLALAANGQFRCGRWDEAVEVIDQAFRARPSGSEALDIRLSRGRMRVGRGDLTGAAEDLDAVAMLAHDTVGARYRVPLLTLRAGLDMYQGRPERAVGHTIAGLDVVEGGHDDVWLEAPLIWHGMRAHAETVRLDRPPPPDDVVDRLRASLAGLHDRARRAVPMVAGLVGVFAQMCDAEVTRADGDSDPDLWGEVAAQWRRRDQPYNVAYAQLRRAEALLARRTRSRAAADALTEAHTIAGQLRAVPFLEEVRDLGRRARIPLPDPERVVVSGEVAAASGAPGSAGARVPTPRTPSKRDVLASLTPREVEVLGEIAVGHTNREIAQRLFISEKTVGIHVTHLLAKLGVRSRVQAGAVYLRAAPTETRPTP</sequence>
<dbReference type="Pfam" id="PF00196">
    <property type="entry name" value="GerE"/>
    <property type="match status" value="1"/>
</dbReference>
<dbReference type="Proteomes" id="UP001500325">
    <property type="component" value="Unassembled WGS sequence"/>
</dbReference>
<evidence type="ECO:0000259" key="3">
    <source>
        <dbReference type="PROSITE" id="PS50043"/>
    </source>
</evidence>
<reference evidence="5" key="1">
    <citation type="journal article" date="2019" name="Int. J. Syst. Evol. Microbiol.">
        <title>The Global Catalogue of Microorganisms (GCM) 10K type strain sequencing project: providing services to taxonomists for standard genome sequencing and annotation.</title>
        <authorList>
            <consortium name="The Broad Institute Genomics Platform"/>
            <consortium name="The Broad Institute Genome Sequencing Center for Infectious Disease"/>
            <person name="Wu L."/>
            <person name="Ma J."/>
        </authorList>
    </citation>
    <scope>NUCLEOTIDE SEQUENCE [LARGE SCALE GENOMIC DNA]</scope>
    <source>
        <strain evidence="5">JCM 18055</strain>
    </source>
</reference>
<dbReference type="RefSeq" id="WP_345380042.1">
    <property type="nucleotide sequence ID" value="NZ_BAABIC010000006.1"/>
</dbReference>
<keyword evidence="1" id="KW-0547">Nucleotide-binding</keyword>
<evidence type="ECO:0000313" key="4">
    <source>
        <dbReference type="EMBL" id="GAA4685281.1"/>
    </source>
</evidence>
<dbReference type="PANTHER" id="PTHR16305:SF35">
    <property type="entry name" value="TRANSCRIPTIONAL ACTIVATOR DOMAIN"/>
    <property type="match status" value="1"/>
</dbReference>
<keyword evidence="2" id="KW-0067">ATP-binding</keyword>
<dbReference type="PROSITE" id="PS00622">
    <property type="entry name" value="HTH_LUXR_1"/>
    <property type="match status" value="1"/>
</dbReference>
<dbReference type="CDD" id="cd06170">
    <property type="entry name" value="LuxR_C_like"/>
    <property type="match status" value="1"/>
</dbReference>
<comment type="caution">
    <text evidence="4">The sequence shown here is derived from an EMBL/GenBank/DDBJ whole genome shotgun (WGS) entry which is preliminary data.</text>
</comment>
<dbReference type="InterPro" id="IPR000792">
    <property type="entry name" value="Tscrpt_reg_LuxR_C"/>
</dbReference>
<keyword evidence="5" id="KW-1185">Reference proteome</keyword>
<dbReference type="InterPro" id="IPR011990">
    <property type="entry name" value="TPR-like_helical_dom_sf"/>
</dbReference>
<dbReference type="Gene3D" id="1.25.40.10">
    <property type="entry name" value="Tetratricopeptide repeat domain"/>
    <property type="match status" value="1"/>
</dbReference>
<dbReference type="SUPFAM" id="SSF52540">
    <property type="entry name" value="P-loop containing nucleoside triphosphate hydrolases"/>
    <property type="match status" value="1"/>
</dbReference>